<gene>
    <name evidence="2" type="ORF">A7U43_16805</name>
</gene>
<protein>
    <submittedName>
        <fullName evidence="2">Hydroxylase</fullName>
    </submittedName>
</protein>
<dbReference type="InterPro" id="IPR016040">
    <property type="entry name" value="NAD(P)-bd_dom"/>
</dbReference>
<evidence type="ECO:0000313" key="2">
    <source>
        <dbReference type="EMBL" id="ANE80740.1"/>
    </source>
</evidence>
<dbReference type="RefSeq" id="WP_067997459.1">
    <property type="nucleotide sequence ID" value="NZ_CP015596.1"/>
</dbReference>
<dbReference type="SUPFAM" id="SSF51735">
    <property type="entry name" value="NAD(P)-binding Rossmann-fold domains"/>
    <property type="match status" value="1"/>
</dbReference>
<feature type="domain" description="NAD(P)-binding" evidence="1">
    <location>
        <begin position="7"/>
        <end position="71"/>
    </location>
</feature>
<dbReference type="EMBL" id="CP015596">
    <property type="protein sequence ID" value="ANE80740.1"/>
    <property type="molecule type" value="Genomic_DNA"/>
</dbReference>
<accession>A0A172UPA9</accession>
<sequence>MKILVTGATGNIGRRVVDRLIDLGVSDIRALTADPQRARLPDGVEVVTGFLGKPETVSVALADVDAVYLAPFPRTVAITCEMIAAARVSYLVALSGGAHWQQHAERIAAAPVPSTQLGPGEFCENFAMWAAQISTGVVRDVAPDAVQAPVSMDDIARVAAHLLADRHDRHLGQMYELTGPEAITRAEIAAQIGAGLQTPVQMRRCSRAEARELLEPVMGDGVDWYLDLVEQHGAPQNANDNVEKLTGTTAMSMAQWAAAHAELFAQSSGL</sequence>
<dbReference type="PANTHER" id="PTHR43162:SF1">
    <property type="entry name" value="PRESTALK A DIFFERENTIATION PROTEIN A"/>
    <property type="match status" value="1"/>
</dbReference>
<dbReference type="Gene3D" id="3.40.50.720">
    <property type="entry name" value="NAD(P)-binding Rossmann-like Domain"/>
    <property type="match status" value="1"/>
</dbReference>
<dbReference type="AlphaFoldDB" id="A0A172UPA9"/>
<dbReference type="Gene3D" id="3.90.25.10">
    <property type="entry name" value="UDP-galactose 4-epimerase, domain 1"/>
    <property type="match status" value="1"/>
</dbReference>
<evidence type="ECO:0000313" key="3">
    <source>
        <dbReference type="Proteomes" id="UP000077143"/>
    </source>
</evidence>
<keyword evidence="3" id="KW-1185">Reference proteome</keyword>
<dbReference type="KEGG" id="madi:A7U43_16805"/>
<proteinExistence type="predicted"/>
<dbReference type="OrthoDB" id="3510772at2"/>
<dbReference type="PANTHER" id="PTHR43162">
    <property type="match status" value="1"/>
</dbReference>
<dbReference type="InterPro" id="IPR051604">
    <property type="entry name" value="Ergot_Alk_Oxidoreductase"/>
</dbReference>
<dbReference type="Proteomes" id="UP000077143">
    <property type="component" value="Chromosome"/>
</dbReference>
<reference evidence="2 3" key="1">
    <citation type="submission" date="2016-05" db="EMBL/GenBank/DDBJ databases">
        <title>Complete genome sequence of a phthalic acid esters degrading Mycobacterium sp. YC-RL4.</title>
        <authorList>
            <person name="Ren L."/>
            <person name="Fan S."/>
            <person name="Ruth N."/>
            <person name="Jia Y."/>
            <person name="Wang J."/>
            <person name="Qiao C."/>
        </authorList>
    </citation>
    <scope>NUCLEOTIDE SEQUENCE [LARGE SCALE GENOMIC DNA]</scope>
    <source>
        <strain evidence="2 3">YC-RL4</strain>
    </source>
</reference>
<dbReference type="InterPro" id="IPR036291">
    <property type="entry name" value="NAD(P)-bd_dom_sf"/>
</dbReference>
<evidence type="ECO:0000259" key="1">
    <source>
        <dbReference type="Pfam" id="PF13460"/>
    </source>
</evidence>
<organism evidence="2 3">
    <name type="scientific">Mycobacterium adipatum</name>
    <dbReference type="NCBI Taxonomy" id="1682113"/>
    <lineage>
        <taxon>Bacteria</taxon>
        <taxon>Bacillati</taxon>
        <taxon>Actinomycetota</taxon>
        <taxon>Actinomycetes</taxon>
        <taxon>Mycobacteriales</taxon>
        <taxon>Mycobacteriaceae</taxon>
        <taxon>Mycobacterium</taxon>
    </lineage>
</organism>
<dbReference type="Pfam" id="PF13460">
    <property type="entry name" value="NAD_binding_10"/>
    <property type="match status" value="1"/>
</dbReference>
<name>A0A172UPA9_9MYCO</name>
<dbReference type="STRING" id="1682113.A7U43_16805"/>